<accession>A0A9P0MWB2</accession>
<organism evidence="1 2">
    <name type="scientific">Nezara viridula</name>
    <name type="common">Southern green stink bug</name>
    <name type="synonym">Cimex viridulus</name>
    <dbReference type="NCBI Taxonomy" id="85310"/>
    <lineage>
        <taxon>Eukaryota</taxon>
        <taxon>Metazoa</taxon>
        <taxon>Ecdysozoa</taxon>
        <taxon>Arthropoda</taxon>
        <taxon>Hexapoda</taxon>
        <taxon>Insecta</taxon>
        <taxon>Pterygota</taxon>
        <taxon>Neoptera</taxon>
        <taxon>Paraneoptera</taxon>
        <taxon>Hemiptera</taxon>
        <taxon>Heteroptera</taxon>
        <taxon>Panheteroptera</taxon>
        <taxon>Pentatomomorpha</taxon>
        <taxon>Pentatomoidea</taxon>
        <taxon>Pentatomidae</taxon>
        <taxon>Pentatominae</taxon>
        <taxon>Nezara</taxon>
    </lineage>
</organism>
<name>A0A9P0MWB2_NEZVI</name>
<reference evidence="1" key="1">
    <citation type="submission" date="2022-01" db="EMBL/GenBank/DDBJ databases">
        <authorList>
            <person name="King R."/>
        </authorList>
    </citation>
    <scope>NUCLEOTIDE SEQUENCE</scope>
</reference>
<keyword evidence="2" id="KW-1185">Reference proteome</keyword>
<gene>
    <name evidence="1" type="ORF">NEZAVI_LOCUS14059</name>
</gene>
<dbReference type="EMBL" id="OV725082">
    <property type="protein sequence ID" value="CAH1406016.1"/>
    <property type="molecule type" value="Genomic_DNA"/>
</dbReference>
<proteinExistence type="predicted"/>
<dbReference type="Proteomes" id="UP001152798">
    <property type="component" value="Chromosome 6"/>
</dbReference>
<sequence length="184" mass="20689">MISSVSYVTLRLADEVETRSRARTQSLEEARGTWPRMPDGYLAVSSRITRYLKISPIRLRKRSETLNPEVANLDTCSMFPLHVPTSCFQSRTVTQSLSIWYSTEPDVSDHPAPSKWIAYIKTFPINSGIPKPAPYLVNYPFLELRELAACSILRGGKRGCPYLQLSGRVVHILALDISIMCGID</sequence>
<evidence type="ECO:0000313" key="1">
    <source>
        <dbReference type="EMBL" id="CAH1406016.1"/>
    </source>
</evidence>
<evidence type="ECO:0000313" key="2">
    <source>
        <dbReference type="Proteomes" id="UP001152798"/>
    </source>
</evidence>
<dbReference type="AlphaFoldDB" id="A0A9P0MWB2"/>
<protein>
    <submittedName>
        <fullName evidence="1">Uncharacterized protein</fullName>
    </submittedName>
</protein>